<protein>
    <submittedName>
        <fullName evidence="2">GLPGLI family protein</fullName>
    </submittedName>
</protein>
<sequence>MKKKVIVLLLGLAIMNLCYSKNFMDKMMFRFVYDVQAKAFEKSTRLNSDEHWLDIGENGISKYYSRWKNDYWHINDSLKAIGGDFNSIQRVVREKGIESSQFNYYIYKNYPSQRHQTVDYYSIELFQYQEPMGQDWELAEGDTTILNHPCHKAVCNYHGRTWTAYYATDIPISDGPWKLCGLPGLILRAYDHDGAFIINCIGIHQEVGGEITMRDAKKRKMKPEQAHKLIELIDSDPDAYMESQGHKSTTYDEKGRPMKMPQMPKRAYYESYSSGDRK</sequence>
<accession>A0A9D5SAM5</accession>
<dbReference type="InterPro" id="IPR005901">
    <property type="entry name" value="GLPGLI"/>
</dbReference>
<gene>
    <name evidence="2" type="ORF">E7101_14015</name>
</gene>
<evidence type="ECO:0000256" key="1">
    <source>
        <dbReference type="SAM" id="MobiDB-lite"/>
    </source>
</evidence>
<dbReference type="Proteomes" id="UP000806522">
    <property type="component" value="Unassembled WGS sequence"/>
</dbReference>
<dbReference type="EMBL" id="SUYC01000022">
    <property type="protein sequence ID" value="MBE6272041.1"/>
    <property type="molecule type" value="Genomic_DNA"/>
</dbReference>
<dbReference type="AlphaFoldDB" id="A0A9D5SAM5"/>
<proteinExistence type="predicted"/>
<evidence type="ECO:0000313" key="2">
    <source>
        <dbReference type="EMBL" id="MBE6272041.1"/>
    </source>
</evidence>
<reference evidence="2" key="1">
    <citation type="submission" date="2019-04" db="EMBL/GenBank/DDBJ databases">
        <title>Evolution of Biomass-Degrading Anaerobic Consortia Revealed by Metagenomics.</title>
        <authorList>
            <person name="Peng X."/>
        </authorList>
    </citation>
    <scope>NUCLEOTIDE SEQUENCE</scope>
    <source>
        <strain evidence="2">SIG140</strain>
    </source>
</reference>
<organism evidence="2 3">
    <name type="scientific">Xylanibacter ruminicola</name>
    <name type="common">Prevotella ruminicola</name>
    <dbReference type="NCBI Taxonomy" id="839"/>
    <lineage>
        <taxon>Bacteria</taxon>
        <taxon>Pseudomonadati</taxon>
        <taxon>Bacteroidota</taxon>
        <taxon>Bacteroidia</taxon>
        <taxon>Bacteroidales</taxon>
        <taxon>Prevotellaceae</taxon>
        <taxon>Xylanibacter</taxon>
    </lineage>
</organism>
<dbReference type="Pfam" id="PF09697">
    <property type="entry name" value="Porph_ging"/>
    <property type="match status" value="1"/>
</dbReference>
<dbReference type="NCBIfam" id="TIGR01200">
    <property type="entry name" value="GLPGLI"/>
    <property type="match status" value="1"/>
</dbReference>
<evidence type="ECO:0000313" key="3">
    <source>
        <dbReference type="Proteomes" id="UP000806522"/>
    </source>
</evidence>
<comment type="caution">
    <text evidence="2">The sequence shown here is derived from an EMBL/GenBank/DDBJ whole genome shotgun (WGS) entry which is preliminary data.</text>
</comment>
<name>A0A9D5SAM5_XYLRU</name>
<feature type="region of interest" description="Disordered" evidence="1">
    <location>
        <begin position="238"/>
        <end position="278"/>
    </location>
</feature>